<feature type="transmembrane region" description="Helical" evidence="3">
    <location>
        <begin position="129"/>
        <end position="152"/>
    </location>
</feature>
<feature type="transmembrane region" description="Helical" evidence="3">
    <location>
        <begin position="336"/>
        <end position="356"/>
    </location>
</feature>
<feature type="transmembrane region" description="Helical" evidence="3">
    <location>
        <begin position="202"/>
        <end position="221"/>
    </location>
</feature>
<comment type="similarity">
    <text evidence="1">Belongs to the CcmF/CycK/Ccl1/NrfE/CcsA family.</text>
</comment>
<feature type="transmembrane region" description="Helical" evidence="3">
    <location>
        <begin position="6"/>
        <end position="28"/>
    </location>
</feature>
<dbReference type="RefSeq" id="WP_345052568.1">
    <property type="nucleotide sequence ID" value="NZ_BAABDK010000013.1"/>
</dbReference>
<dbReference type="Pfam" id="PF01578">
    <property type="entry name" value="Cytochrom_C_asm"/>
    <property type="match status" value="1"/>
</dbReference>
<feature type="transmembrane region" description="Helical" evidence="3">
    <location>
        <begin position="376"/>
        <end position="394"/>
    </location>
</feature>
<keyword evidence="6" id="KW-1185">Reference proteome</keyword>
<name>A0ABP7TWM5_9BACT</name>
<dbReference type="InterPro" id="IPR002541">
    <property type="entry name" value="Cyt_c_assembly"/>
</dbReference>
<evidence type="ECO:0000313" key="5">
    <source>
        <dbReference type="EMBL" id="GAA4032398.1"/>
    </source>
</evidence>
<feature type="transmembrane region" description="Helical" evidence="3">
    <location>
        <begin position="104"/>
        <end position="122"/>
    </location>
</feature>
<sequence length="873" mass="96583">MNLLVGQIGHFSVIVAFAAALVAAYSYFQASRGRALGQEDSSWLRLARGAFFVHGAAILSVIVCLFNIIHAHRYEYYYAWSHSSNHLPVQYMISCFWEGQEGSFLLWIFWHVVIGFCIMRFNKQWEAPVMAVFSGVQVFLVSMIIGVVVGGVRLGSSPFILLREFLTDLPVWKMNPNFVPKDGTGLNALLQNYWMVIHPPTLFLGFALTLVPFAFAIAALWKRELTAWVKPALPWTLIGGGVLGVGVVMGAYWAYETLNFGGYWNWDPVENAVYIPWLVLVASLHGLVLWQKRRTGLRTAFALVVATFVLILYATFLTRSGVLGNASVHSFTDLGLSGQLFIYMAFFTVLAVALLISRWKEIPISAKELNAYNPELWVFVGATVLCLGAFQVLFTTSIPVYNSFMGLIGIKTNVALPADQIAHYSKMQLWMGVFVALLSGIAQVMWWQRNNKETLINSLSAPTLLALLGTALVVLLVRYNGLTISPAYVVLTLAGLFGVLANFGMIFTLLRRGVRLSGGAVAHLGIALMLLGILASAGYSNIISRNVSGLLYSREFSEDLNRDNVLLWRNETAPMHGYQLTYTGQYFEVPGVPGYVDKQFLFRTDDEYKAVARAPIAVEGKTYYATGDTVEILPENTYYRINYKNEKSGEQFVLYPRAQINDEMGGGGLLASPAIKKFWGHDIYTHINSVLDPRKEKPWSESKKSVLSVGDTIFLNDYFAVFRAVEAAHETAGLNLQKGDLALQADMIVYGEKRQYHVHPVFVVRNRMVGSLPDEAEDLGVRISFDAVDPAAGKFTFRVSTTQKDYVILKAMEKPFINLLWSGTLLMAIGFGLSVRQRGGKGVLSNDAASEAVAETEVAAGPTGRAVRPQPAG</sequence>
<keyword evidence="3" id="KW-0472">Membrane</keyword>
<dbReference type="EMBL" id="BAABDK010000013">
    <property type="protein sequence ID" value="GAA4032398.1"/>
    <property type="molecule type" value="Genomic_DNA"/>
</dbReference>
<dbReference type="PANTHER" id="PTHR43653:SF1">
    <property type="entry name" value="CYTOCHROME C-TYPE BIOGENESIS PROTEIN CCMF"/>
    <property type="match status" value="1"/>
</dbReference>
<feature type="transmembrane region" description="Helical" evidence="3">
    <location>
        <begin position="297"/>
        <end position="316"/>
    </location>
</feature>
<protein>
    <submittedName>
        <fullName evidence="5">Cytochrome c biogenesis protein CcsA</fullName>
    </submittedName>
</protein>
<feature type="transmembrane region" description="Helical" evidence="3">
    <location>
        <begin position="487"/>
        <end position="509"/>
    </location>
</feature>
<dbReference type="PANTHER" id="PTHR43653">
    <property type="entry name" value="CYTOCHROME C ASSEMBLY PROTEIN-RELATED"/>
    <property type="match status" value="1"/>
</dbReference>
<evidence type="ECO:0000259" key="4">
    <source>
        <dbReference type="Pfam" id="PF01578"/>
    </source>
</evidence>
<feature type="transmembrane region" description="Helical" evidence="3">
    <location>
        <begin position="49"/>
        <end position="69"/>
    </location>
</feature>
<keyword evidence="3" id="KW-1133">Transmembrane helix</keyword>
<reference evidence="6" key="1">
    <citation type="journal article" date="2019" name="Int. J. Syst. Evol. Microbiol.">
        <title>The Global Catalogue of Microorganisms (GCM) 10K type strain sequencing project: providing services to taxonomists for standard genome sequencing and annotation.</title>
        <authorList>
            <consortium name="The Broad Institute Genomics Platform"/>
            <consortium name="The Broad Institute Genome Sequencing Center for Infectious Disease"/>
            <person name="Wu L."/>
            <person name="Ma J."/>
        </authorList>
    </citation>
    <scope>NUCLEOTIDE SEQUENCE [LARGE SCALE GENOMIC DNA]</scope>
    <source>
        <strain evidence="6">JCM 17225</strain>
    </source>
</reference>
<feature type="transmembrane region" description="Helical" evidence="3">
    <location>
        <begin position="233"/>
        <end position="254"/>
    </location>
</feature>
<dbReference type="Proteomes" id="UP001501469">
    <property type="component" value="Unassembled WGS sequence"/>
</dbReference>
<evidence type="ECO:0000256" key="1">
    <source>
        <dbReference type="ARBA" id="ARBA00009186"/>
    </source>
</evidence>
<feature type="domain" description="Cytochrome c assembly protein" evidence="4">
    <location>
        <begin position="100"/>
        <end position="320"/>
    </location>
</feature>
<comment type="caution">
    <text evidence="5">The sequence shown here is derived from an EMBL/GenBank/DDBJ whole genome shotgun (WGS) entry which is preliminary data.</text>
</comment>
<keyword evidence="3" id="KW-0812">Transmembrane</keyword>
<dbReference type="InterPro" id="IPR003567">
    <property type="entry name" value="Cyt_c_biogenesis"/>
</dbReference>
<gene>
    <name evidence="5" type="primary">ccsA_1</name>
    <name evidence="5" type="ORF">GCM10022409_15810</name>
</gene>
<organism evidence="5 6">
    <name type="scientific">Hymenobacter glaciei</name>
    <dbReference type="NCBI Taxonomy" id="877209"/>
    <lineage>
        <taxon>Bacteria</taxon>
        <taxon>Pseudomonadati</taxon>
        <taxon>Bacteroidota</taxon>
        <taxon>Cytophagia</taxon>
        <taxon>Cytophagales</taxon>
        <taxon>Hymenobacteraceae</taxon>
        <taxon>Hymenobacter</taxon>
    </lineage>
</organism>
<evidence type="ECO:0000256" key="3">
    <source>
        <dbReference type="SAM" id="Phobius"/>
    </source>
</evidence>
<evidence type="ECO:0000256" key="2">
    <source>
        <dbReference type="ARBA" id="ARBA00022748"/>
    </source>
</evidence>
<feature type="transmembrane region" description="Helical" evidence="3">
    <location>
        <begin position="521"/>
        <end position="539"/>
    </location>
</feature>
<keyword evidence="2" id="KW-0201">Cytochrome c-type biogenesis</keyword>
<feature type="transmembrane region" description="Helical" evidence="3">
    <location>
        <begin position="274"/>
        <end position="290"/>
    </location>
</feature>
<dbReference type="PRINTS" id="PR01410">
    <property type="entry name" value="CCBIOGENESIS"/>
</dbReference>
<feature type="transmembrane region" description="Helical" evidence="3">
    <location>
        <begin position="459"/>
        <end position="481"/>
    </location>
</feature>
<accession>A0ABP7TWM5</accession>
<evidence type="ECO:0000313" key="6">
    <source>
        <dbReference type="Proteomes" id="UP001501469"/>
    </source>
</evidence>
<proteinExistence type="inferred from homology"/>
<feature type="transmembrane region" description="Helical" evidence="3">
    <location>
        <begin position="429"/>
        <end position="447"/>
    </location>
</feature>